<gene>
    <name evidence="2" type="ORF">E1293_05750</name>
</gene>
<keyword evidence="1" id="KW-0472">Membrane</keyword>
<accession>A0A4R5BSA9</accession>
<dbReference type="EMBL" id="SMKY01000015">
    <property type="protein sequence ID" value="TDD88899.1"/>
    <property type="molecule type" value="Genomic_DNA"/>
</dbReference>
<feature type="transmembrane region" description="Helical" evidence="1">
    <location>
        <begin position="77"/>
        <end position="98"/>
    </location>
</feature>
<comment type="caution">
    <text evidence="2">The sequence shown here is derived from an EMBL/GenBank/DDBJ whole genome shotgun (WGS) entry which is preliminary data.</text>
</comment>
<dbReference type="Proteomes" id="UP000295578">
    <property type="component" value="Unassembled WGS sequence"/>
</dbReference>
<reference evidence="2 3" key="1">
    <citation type="submission" date="2019-03" db="EMBL/GenBank/DDBJ databases">
        <title>Draft genome sequences of novel Actinobacteria.</title>
        <authorList>
            <person name="Sahin N."/>
            <person name="Ay H."/>
            <person name="Saygin H."/>
        </authorList>
    </citation>
    <scope>NUCLEOTIDE SEQUENCE [LARGE SCALE GENOMIC DNA]</scope>
    <source>
        <strain evidence="2 3">DSM 45941</strain>
    </source>
</reference>
<evidence type="ECO:0000313" key="2">
    <source>
        <dbReference type="EMBL" id="TDD88899.1"/>
    </source>
</evidence>
<keyword evidence="1" id="KW-0812">Transmembrane</keyword>
<name>A0A4R5BSA9_9ACTN</name>
<evidence type="ECO:0000313" key="3">
    <source>
        <dbReference type="Proteomes" id="UP000295578"/>
    </source>
</evidence>
<evidence type="ECO:0000256" key="1">
    <source>
        <dbReference type="SAM" id="Phobius"/>
    </source>
</evidence>
<feature type="transmembrane region" description="Helical" evidence="1">
    <location>
        <begin position="104"/>
        <end position="124"/>
    </location>
</feature>
<dbReference type="RefSeq" id="WP_132194556.1">
    <property type="nucleotide sequence ID" value="NZ_SMKY01000015.1"/>
</dbReference>
<keyword evidence="3" id="KW-1185">Reference proteome</keyword>
<dbReference type="AlphaFoldDB" id="A0A4R5BSA9"/>
<feature type="transmembrane region" description="Helical" evidence="1">
    <location>
        <begin position="12"/>
        <end position="37"/>
    </location>
</feature>
<sequence length="134" mass="13827">MVNKSEVRTAHPLGAVSVLVSVYVVGMVGTVAALAIMASTAPGQATDEAWGHAVIVTVLAVVLLLRLRSARAGSAGAVRALAIIAAVLLVVNLVEAALPGVFPGWMRVEMVGIAILMAALLVLVRQSARRPQTR</sequence>
<organism evidence="2 3">
    <name type="scientific">Actinomadura darangshiensis</name>
    <dbReference type="NCBI Taxonomy" id="705336"/>
    <lineage>
        <taxon>Bacteria</taxon>
        <taxon>Bacillati</taxon>
        <taxon>Actinomycetota</taxon>
        <taxon>Actinomycetes</taxon>
        <taxon>Streptosporangiales</taxon>
        <taxon>Thermomonosporaceae</taxon>
        <taxon>Actinomadura</taxon>
    </lineage>
</organism>
<protein>
    <recommendedName>
        <fullName evidence="4">DUF4383 domain-containing protein</fullName>
    </recommendedName>
</protein>
<keyword evidence="1" id="KW-1133">Transmembrane helix</keyword>
<evidence type="ECO:0008006" key="4">
    <source>
        <dbReference type="Google" id="ProtNLM"/>
    </source>
</evidence>
<feature type="transmembrane region" description="Helical" evidence="1">
    <location>
        <begin position="49"/>
        <end position="65"/>
    </location>
</feature>
<proteinExistence type="predicted"/>